<reference evidence="1 2" key="1">
    <citation type="submission" date="2024-12" db="EMBL/GenBank/DDBJ databases">
        <title>The unique morphological basis and parallel evolutionary history of personate flowers in Penstemon.</title>
        <authorList>
            <person name="Depatie T.H."/>
            <person name="Wessinger C.A."/>
        </authorList>
    </citation>
    <scope>NUCLEOTIDE SEQUENCE [LARGE SCALE GENOMIC DNA]</scope>
    <source>
        <strain evidence="1">WTNN_2</strain>
        <tissue evidence="1">Leaf</tissue>
    </source>
</reference>
<keyword evidence="2" id="KW-1185">Reference proteome</keyword>
<name>A0ABD3T269_9LAMI</name>
<gene>
    <name evidence="1" type="ORF">ACJIZ3_019823</name>
</gene>
<sequence length="28" mass="3043">MNFLLGAQPSNAIKNLGTQNERLTAIVK</sequence>
<dbReference type="AlphaFoldDB" id="A0ABD3T269"/>
<accession>A0ABD3T269</accession>
<evidence type="ECO:0000313" key="2">
    <source>
        <dbReference type="Proteomes" id="UP001634393"/>
    </source>
</evidence>
<dbReference type="Proteomes" id="UP001634393">
    <property type="component" value="Unassembled WGS sequence"/>
</dbReference>
<protein>
    <submittedName>
        <fullName evidence="1">Uncharacterized protein</fullName>
    </submittedName>
</protein>
<organism evidence="1 2">
    <name type="scientific">Penstemon smallii</name>
    <dbReference type="NCBI Taxonomy" id="265156"/>
    <lineage>
        <taxon>Eukaryota</taxon>
        <taxon>Viridiplantae</taxon>
        <taxon>Streptophyta</taxon>
        <taxon>Embryophyta</taxon>
        <taxon>Tracheophyta</taxon>
        <taxon>Spermatophyta</taxon>
        <taxon>Magnoliopsida</taxon>
        <taxon>eudicotyledons</taxon>
        <taxon>Gunneridae</taxon>
        <taxon>Pentapetalae</taxon>
        <taxon>asterids</taxon>
        <taxon>lamiids</taxon>
        <taxon>Lamiales</taxon>
        <taxon>Plantaginaceae</taxon>
        <taxon>Cheloneae</taxon>
        <taxon>Penstemon</taxon>
    </lineage>
</organism>
<evidence type="ECO:0000313" key="1">
    <source>
        <dbReference type="EMBL" id="KAL3831021.1"/>
    </source>
</evidence>
<dbReference type="EMBL" id="JBJXBP010000005">
    <property type="protein sequence ID" value="KAL3831021.1"/>
    <property type="molecule type" value="Genomic_DNA"/>
</dbReference>
<comment type="caution">
    <text evidence="1">The sequence shown here is derived from an EMBL/GenBank/DDBJ whole genome shotgun (WGS) entry which is preliminary data.</text>
</comment>
<proteinExistence type="predicted"/>